<dbReference type="InterPro" id="IPR052944">
    <property type="entry name" value="Sporulation_related"/>
</dbReference>
<accession>A0ABN2W1A1</accession>
<dbReference type="InterPro" id="IPR029046">
    <property type="entry name" value="LolA/LolB/LppX"/>
</dbReference>
<dbReference type="InterPro" id="IPR006311">
    <property type="entry name" value="TAT_signal"/>
</dbReference>
<dbReference type="Gene3D" id="2.50.20.10">
    <property type="entry name" value="Lipoprotein localisation LolA/LolB/LppX"/>
    <property type="match status" value="1"/>
</dbReference>
<dbReference type="SUPFAM" id="SSF89392">
    <property type="entry name" value="Prokaryotic lipoproteins and lipoprotein localization factors"/>
    <property type="match status" value="1"/>
</dbReference>
<evidence type="ECO:0000313" key="2">
    <source>
        <dbReference type="EMBL" id="GAA2076216.1"/>
    </source>
</evidence>
<gene>
    <name evidence="2" type="ORF">GCM10009801_31500</name>
</gene>
<feature type="compositionally biased region" description="Gly residues" evidence="1">
    <location>
        <begin position="81"/>
        <end position="96"/>
    </location>
</feature>
<evidence type="ECO:0000256" key="1">
    <source>
        <dbReference type="SAM" id="MobiDB-lite"/>
    </source>
</evidence>
<feature type="region of interest" description="Disordered" evidence="1">
    <location>
        <begin position="71"/>
        <end position="115"/>
    </location>
</feature>
<dbReference type="EMBL" id="BAAAPE010000007">
    <property type="protein sequence ID" value="GAA2076216.1"/>
    <property type="molecule type" value="Genomic_DNA"/>
</dbReference>
<proteinExistence type="predicted"/>
<keyword evidence="2" id="KW-0449">Lipoprotein</keyword>
<dbReference type="PANTHER" id="PTHR37507">
    <property type="entry name" value="SPORULATION PROTEIN YDCC"/>
    <property type="match status" value="1"/>
</dbReference>
<dbReference type="PROSITE" id="PS51318">
    <property type="entry name" value="TAT"/>
    <property type="match status" value="1"/>
</dbReference>
<evidence type="ECO:0000313" key="3">
    <source>
        <dbReference type="Proteomes" id="UP001500016"/>
    </source>
</evidence>
<protein>
    <submittedName>
        <fullName evidence="2">Outer membrane lipoprotein carrier protein LolA</fullName>
    </submittedName>
</protein>
<organism evidence="2 3">
    <name type="scientific">Streptomyces albiaxialis</name>
    <dbReference type="NCBI Taxonomy" id="329523"/>
    <lineage>
        <taxon>Bacteria</taxon>
        <taxon>Bacillati</taxon>
        <taxon>Actinomycetota</taxon>
        <taxon>Actinomycetes</taxon>
        <taxon>Kitasatosporales</taxon>
        <taxon>Streptomycetaceae</taxon>
        <taxon>Streptomyces</taxon>
    </lineage>
</organism>
<comment type="caution">
    <text evidence="2">The sequence shown here is derived from an EMBL/GenBank/DDBJ whole genome shotgun (WGS) entry which is preliminary data.</text>
</comment>
<keyword evidence="3" id="KW-1185">Reference proteome</keyword>
<dbReference type="RefSeq" id="WP_344528288.1">
    <property type="nucleotide sequence ID" value="NZ_BAAAPE010000007.1"/>
</dbReference>
<name>A0ABN2W1A1_9ACTN</name>
<dbReference type="Proteomes" id="UP001500016">
    <property type="component" value="Unassembled WGS sequence"/>
</dbReference>
<sequence>MAQIQPSKPRRKALRYGVPVAIAGVAAATVGLVPALADAGDPDLPKITAEELVAKMAKSDADQVSGTVKISTDLGLPSLPGGSGGQGGGPFGGGGGGEEEGKDGEGEKPGAAPQQKLTQLASGEHTLRVAADGPDKQRVSIVEDAAEYSLIHNAGELWAYDSGSNTAWHAKAPAKGGKAGTEHEKMPELTPEKAAKRALEAAEKSGTSASVDGTAKVAGRDAYQLVLTPKDAPDTTVGEIRIAVDADNGAPLKFTLTPKSGGKAVVDIGYKKVDFGKPDGGTFDFKPPKGTKVTEEKLDKKFDEKRGKAHGSQPDLSGLDILGKGADWNKVARIDTGKAGGGPGLGGIAKGEGLDKGEGAQAQKLLDSFTDEAKGDFGTGRVFSTRLVNALMTEDGKVYVGAVTKDGLIKAANADAK</sequence>
<dbReference type="PANTHER" id="PTHR37507:SF2">
    <property type="entry name" value="SPORULATION PROTEIN YDCC"/>
    <property type="match status" value="1"/>
</dbReference>
<reference evidence="2 3" key="1">
    <citation type="journal article" date="2019" name="Int. J. Syst. Evol. Microbiol.">
        <title>The Global Catalogue of Microorganisms (GCM) 10K type strain sequencing project: providing services to taxonomists for standard genome sequencing and annotation.</title>
        <authorList>
            <consortium name="The Broad Institute Genomics Platform"/>
            <consortium name="The Broad Institute Genome Sequencing Center for Infectious Disease"/>
            <person name="Wu L."/>
            <person name="Ma J."/>
        </authorList>
    </citation>
    <scope>NUCLEOTIDE SEQUENCE [LARGE SCALE GENOMIC DNA]</scope>
    <source>
        <strain evidence="2 3">JCM 15478</strain>
    </source>
</reference>